<keyword evidence="1" id="KW-0472">Membrane</keyword>
<sequence>MSRRTDLIVFITVLGAGITLIALGVSPNDLSTIAVALSGLYGGWHGRNRRSDTKEPDDRS</sequence>
<feature type="transmembrane region" description="Helical" evidence="1">
    <location>
        <begin position="7"/>
        <end position="25"/>
    </location>
</feature>
<evidence type="ECO:0000313" key="3">
    <source>
        <dbReference type="Proteomes" id="UP001595765"/>
    </source>
</evidence>
<name>A0ABV8HXT4_9ACTN</name>
<gene>
    <name evidence="2" type="ORF">ACFO3J_35815</name>
</gene>
<reference evidence="3" key="1">
    <citation type="journal article" date="2019" name="Int. J. Syst. Evol. Microbiol.">
        <title>The Global Catalogue of Microorganisms (GCM) 10K type strain sequencing project: providing services to taxonomists for standard genome sequencing and annotation.</title>
        <authorList>
            <consortium name="The Broad Institute Genomics Platform"/>
            <consortium name="The Broad Institute Genome Sequencing Center for Infectious Disease"/>
            <person name="Wu L."/>
            <person name="Ma J."/>
        </authorList>
    </citation>
    <scope>NUCLEOTIDE SEQUENCE [LARGE SCALE GENOMIC DNA]</scope>
    <source>
        <strain evidence="3">CGMCC 4.7237</strain>
    </source>
</reference>
<evidence type="ECO:0000313" key="2">
    <source>
        <dbReference type="EMBL" id="MFC4036768.1"/>
    </source>
</evidence>
<organism evidence="2 3">
    <name type="scientific">Streptomyces polygonati</name>
    <dbReference type="NCBI Taxonomy" id="1617087"/>
    <lineage>
        <taxon>Bacteria</taxon>
        <taxon>Bacillati</taxon>
        <taxon>Actinomycetota</taxon>
        <taxon>Actinomycetes</taxon>
        <taxon>Kitasatosporales</taxon>
        <taxon>Streptomycetaceae</taxon>
        <taxon>Streptomyces</taxon>
    </lineage>
</organism>
<comment type="caution">
    <text evidence="2">The sequence shown here is derived from an EMBL/GenBank/DDBJ whole genome shotgun (WGS) entry which is preliminary data.</text>
</comment>
<keyword evidence="1" id="KW-1133">Transmembrane helix</keyword>
<accession>A0ABV8HXT4</accession>
<evidence type="ECO:0008006" key="4">
    <source>
        <dbReference type="Google" id="ProtNLM"/>
    </source>
</evidence>
<dbReference type="RefSeq" id="WP_386439036.1">
    <property type="nucleotide sequence ID" value="NZ_JBHSBB010000053.1"/>
</dbReference>
<proteinExistence type="predicted"/>
<protein>
    <recommendedName>
        <fullName evidence="4">Secreted protein</fullName>
    </recommendedName>
</protein>
<evidence type="ECO:0000256" key="1">
    <source>
        <dbReference type="SAM" id="Phobius"/>
    </source>
</evidence>
<keyword evidence="1" id="KW-0812">Transmembrane</keyword>
<dbReference type="Proteomes" id="UP001595765">
    <property type="component" value="Unassembled WGS sequence"/>
</dbReference>
<keyword evidence="3" id="KW-1185">Reference proteome</keyword>
<dbReference type="EMBL" id="JBHSBB010000053">
    <property type="protein sequence ID" value="MFC4036768.1"/>
    <property type="molecule type" value="Genomic_DNA"/>
</dbReference>